<protein>
    <submittedName>
        <fullName evidence="1">Molecular chaperone</fullName>
    </submittedName>
</protein>
<dbReference type="KEGG" id="slim:SCL_1692"/>
<dbReference type="Proteomes" id="UP000243180">
    <property type="component" value="Chromosome"/>
</dbReference>
<keyword evidence="2" id="KW-1185">Reference proteome</keyword>
<name>A0A1B4XGQ7_9GAMM</name>
<evidence type="ECO:0000313" key="1">
    <source>
        <dbReference type="EMBL" id="BAV33995.1"/>
    </source>
</evidence>
<dbReference type="OrthoDB" id="5724405at2"/>
<evidence type="ECO:0000313" key="2">
    <source>
        <dbReference type="Proteomes" id="UP000243180"/>
    </source>
</evidence>
<dbReference type="RefSeq" id="WP_148665044.1">
    <property type="nucleotide sequence ID" value="NZ_AP014879.1"/>
</dbReference>
<gene>
    <name evidence="1" type="ORF">SCL_1692</name>
</gene>
<dbReference type="AlphaFoldDB" id="A0A1B4XGQ7"/>
<proteinExistence type="predicted"/>
<dbReference type="InParanoid" id="A0A1B4XGQ7"/>
<sequence length="576" mass="64640">MTGLALSMPVKRVSAWMAETDPKYAQAWLASLPLADSAETAREIYQALYTLNRQELDAARRFELMELYNSPVASVTAALESYFTRAALPLTPKKRQLAEFIRQLHMEMAYGYKGCLQDLEKQRLRWGRKSLRAQALVRALHYLGEVLLHSYQVYMPYPPEVWRELHAIYQYAAEHELTQEVLDTPAPVAAKTTLNQEYIRILLLGLSNPYQLPQNECRQVQRFLHQWGGKAVLRDNLEAAPAAGYFLIDPVTDAPPVPFPRGVEFQPGQGLRVLDALELLGSIQFFIQRLQKGDSARTLSLGFECLDSVCLDMLQRMMRAWGQSPRRQYSRIRRSGPAFVCAGIPALHFFASGQKAFVAPAAKTRTETSDDRIVLPAHIEEDIASEAKTDEDFIVLDKPVVGPMPRREPREVSVTFGEAFRVDRWQIKDAAPKGLQLVRYGSSHTYVRVGDVIGIQQLDEIGRWSAGVVRWMKSPEANSLEMGVELLASGVKPVAIAPVRGTGNSDYQPALLLPAIEALKRPATLLLPRGVYAPGSSLLLAEETEAIRTVRLLQRLEYTNVFELLVFADVIPEQRG</sequence>
<dbReference type="EMBL" id="AP014879">
    <property type="protein sequence ID" value="BAV33995.1"/>
    <property type="molecule type" value="Genomic_DNA"/>
</dbReference>
<organism evidence="1 2">
    <name type="scientific">Sulfuricaulis limicola</name>
    <dbReference type="NCBI Taxonomy" id="1620215"/>
    <lineage>
        <taxon>Bacteria</taxon>
        <taxon>Pseudomonadati</taxon>
        <taxon>Pseudomonadota</taxon>
        <taxon>Gammaproteobacteria</taxon>
        <taxon>Acidiferrobacterales</taxon>
        <taxon>Acidiferrobacteraceae</taxon>
        <taxon>Sulfuricaulis</taxon>
    </lineage>
</organism>
<accession>A0A1B4XGQ7</accession>
<reference evidence="1 2" key="1">
    <citation type="submission" date="2015-05" db="EMBL/GenBank/DDBJ databases">
        <title>Complete genome sequence of a sulfur-oxidizing gammaproteobacterium strain HA5.</title>
        <authorList>
            <person name="Miura A."/>
            <person name="Kojima H."/>
            <person name="Fukui M."/>
        </authorList>
    </citation>
    <scope>NUCLEOTIDE SEQUENCE [LARGE SCALE GENOMIC DNA]</scope>
    <source>
        <strain evidence="1 2">HA5</strain>
    </source>
</reference>